<comment type="caution">
    <text evidence="2">The sequence shown here is derived from an EMBL/GenBank/DDBJ whole genome shotgun (WGS) entry which is preliminary data.</text>
</comment>
<evidence type="ECO:0000259" key="1">
    <source>
        <dbReference type="Pfam" id="PF18145"/>
    </source>
</evidence>
<dbReference type="NCBIfam" id="NF033611">
    <property type="entry name" value="SAVED"/>
    <property type="match status" value="1"/>
</dbReference>
<organism evidence="2 5">
    <name type="scientific">Paenibacillus odorifer</name>
    <dbReference type="NCBI Taxonomy" id="189426"/>
    <lineage>
        <taxon>Bacteria</taxon>
        <taxon>Bacillati</taxon>
        <taxon>Bacillota</taxon>
        <taxon>Bacilli</taxon>
        <taxon>Bacillales</taxon>
        <taxon>Paenibacillaceae</taxon>
        <taxon>Paenibacillus</taxon>
    </lineage>
</organism>
<dbReference type="Proteomes" id="UP000187465">
    <property type="component" value="Unassembled WGS sequence"/>
</dbReference>
<name>A0A1R0X331_9BACL</name>
<dbReference type="InterPro" id="IPR040836">
    <property type="entry name" value="SAVED"/>
</dbReference>
<dbReference type="Pfam" id="PF18145">
    <property type="entry name" value="SAVED"/>
    <property type="match status" value="1"/>
</dbReference>
<gene>
    <name evidence="2" type="ORF">BJP51_24535</name>
    <name evidence="3" type="ORF">BSK47_27115</name>
</gene>
<evidence type="ECO:0000313" key="2">
    <source>
        <dbReference type="EMBL" id="OMD27686.1"/>
    </source>
</evidence>
<dbReference type="AlphaFoldDB" id="A0A1R0X331"/>
<evidence type="ECO:0000313" key="3">
    <source>
        <dbReference type="EMBL" id="OME12489.1"/>
    </source>
</evidence>
<sequence>MGKAIDAINAGLTYQNLYFWLFASELLHNDTNIKEVSYEDDRIKSLDDVVVEYIEPIRGDYSIDDEITLDFYQVKYHVKNSQQIELLDLIDPSFINASTHSFLNRVHDALKQGYTTARFHLITPWNIKKGDLLEVLLDNHDNKLHLNAIFDGKQKSKMALARKSMMQHLKLDNEAELSTVLSTIRIQHSKPGISSLIKEQLNTKLMLAGLKPLDFKVLVNPYNDLIVNCASKGSKRFNKDSLLKLCRTERLYTGQPLLYKDDVPVGIRSFLPYTETLEEETNHLLCLSENFDGRLLKSDKSWNGDIYARLVEFSKQIFSPGNAYLIQFNTHLSITFAAGLILNPKSGVKAFPVQRGDGLIAWIPDIPHEITSVYPMFNEEYTDNSPIEGDTVVAISITRNVKSHVEWYNEENKLTLKSSYHFYLPLEGIKAIQDGTHAWLLAEQVIRTLDRRNPKQRKGKVHFFIAAPGGFVFFLAQQAANIPEIILYEHNFTGDGSYSPSLILPV</sequence>
<evidence type="ECO:0000313" key="4">
    <source>
        <dbReference type="Proteomes" id="UP000187323"/>
    </source>
</evidence>
<evidence type="ECO:0000313" key="5">
    <source>
        <dbReference type="Proteomes" id="UP000187465"/>
    </source>
</evidence>
<dbReference type="Proteomes" id="UP000187323">
    <property type="component" value="Unassembled WGS sequence"/>
</dbReference>
<accession>A0A1R0X331</accession>
<dbReference type="EMBL" id="MPTO01000033">
    <property type="protein sequence ID" value="OME12489.1"/>
    <property type="molecule type" value="Genomic_DNA"/>
</dbReference>
<feature type="domain" description="SMODS-associated and fused to various effectors" evidence="1">
    <location>
        <begin position="318"/>
        <end position="502"/>
    </location>
</feature>
<reference evidence="4 5" key="1">
    <citation type="submission" date="2016-10" db="EMBL/GenBank/DDBJ databases">
        <title>Paenibacillus species isolates.</title>
        <authorList>
            <person name="Beno S.M."/>
        </authorList>
    </citation>
    <scope>NUCLEOTIDE SEQUENCE [LARGE SCALE GENOMIC DNA]</scope>
    <source>
        <strain evidence="2 5">FSL H7-0604</strain>
        <strain evidence="3 4">FSL H7-0918</strain>
    </source>
</reference>
<dbReference type="EMBL" id="MKQP01000035">
    <property type="protein sequence ID" value="OMD27686.1"/>
    <property type="molecule type" value="Genomic_DNA"/>
</dbReference>
<protein>
    <recommendedName>
        <fullName evidence="1">SMODS-associated and fused to various effectors domain-containing protein</fullName>
    </recommendedName>
</protein>
<proteinExistence type="predicted"/>
<dbReference type="RefSeq" id="WP_036681329.1">
    <property type="nucleotide sequence ID" value="NZ_JARLKA010000026.1"/>
</dbReference>